<dbReference type="Gene3D" id="3.80.10.10">
    <property type="entry name" value="Ribonuclease Inhibitor"/>
    <property type="match status" value="1"/>
</dbReference>
<dbReference type="GO" id="GO:0046540">
    <property type="term" value="C:U4/U6 x U5 tri-snRNP complex"/>
    <property type="evidence" value="ECO:0007669"/>
    <property type="project" value="InterPro"/>
</dbReference>
<dbReference type="AlphaFoldDB" id="A0AAN8JVF7"/>
<dbReference type="EMBL" id="JAZGQO010000007">
    <property type="protein sequence ID" value="KAK6182510.1"/>
    <property type="molecule type" value="Genomic_DNA"/>
</dbReference>
<dbReference type="SUPFAM" id="SSF52058">
    <property type="entry name" value="L domain-like"/>
    <property type="match status" value="1"/>
</dbReference>
<dbReference type="InterPro" id="IPR032675">
    <property type="entry name" value="LRR_dom_sf"/>
</dbReference>
<evidence type="ECO:0000313" key="4">
    <source>
        <dbReference type="Proteomes" id="UP001347796"/>
    </source>
</evidence>
<keyword evidence="2" id="KW-0677">Repeat</keyword>
<dbReference type="GO" id="GO:0097733">
    <property type="term" value="C:photoreceptor cell cilium"/>
    <property type="evidence" value="ECO:0007669"/>
    <property type="project" value="UniProtKB-ARBA"/>
</dbReference>
<dbReference type="Pfam" id="PF19252">
    <property type="entry name" value="HIND"/>
    <property type="match status" value="1"/>
</dbReference>
<keyword evidence="1" id="KW-0433">Leucine-rich repeat</keyword>
<evidence type="ECO:0000256" key="1">
    <source>
        <dbReference type="ARBA" id="ARBA00022614"/>
    </source>
</evidence>
<dbReference type="PANTHER" id="PTHR18849:SF0">
    <property type="entry name" value="CILIA- AND FLAGELLA-ASSOCIATED PROTEIN 410-RELATED"/>
    <property type="match status" value="1"/>
</dbReference>
<dbReference type="Pfam" id="PF14580">
    <property type="entry name" value="LRR_9"/>
    <property type="match status" value="1"/>
</dbReference>
<evidence type="ECO:0000256" key="2">
    <source>
        <dbReference type="ARBA" id="ARBA00022737"/>
    </source>
</evidence>
<dbReference type="GO" id="GO:0000398">
    <property type="term" value="P:mRNA splicing, via spliceosome"/>
    <property type="evidence" value="ECO:0007669"/>
    <property type="project" value="InterPro"/>
</dbReference>
<dbReference type="InterPro" id="IPR001611">
    <property type="entry name" value="Leu-rich_rpt"/>
</dbReference>
<proteinExistence type="predicted"/>
<name>A0AAN8JVF7_PATCE</name>
<evidence type="ECO:0000313" key="3">
    <source>
        <dbReference type="EMBL" id="KAK6182510.1"/>
    </source>
</evidence>
<dbReference type="GO" id="GO:0007010">
    <property type="term" value="P:cytoskeleton organization"/>
    <property type="evidence" value="ECO:0007669"/>
    <property type="project" value="TreeGrafter"/>
</dbReference>
<dbReference type="Proteomes" id="UP001347796">
    <property type="component" value="Unassembled WGS sequence"/>
</dbReference>
<comment type="caution">
    <text evidence="3">The sequence shown here is derived from an EMBL/GenBank/DDBJ whole genome shotgun (WGS) entry which is preliminary data.</text>
</comment>
<accession>A0AAN8JVF7</accession>
<dbReference type="FunFam" id="3.80.10.10:FF:000094">
    <property type="entry name" value="protein C21orf2 isoform X1"/>
    <property type="match status" value="1"/>
</dbReference>
<gene>
    <name evidence="3" type="ORF">SNE40_010183</name>
</gene>
<organism evidence="3 4">
    <name type="scientific">Patella caerulea</name>
    <name type="common">Rayed Mediterranean limpet</name>
    <dbReference type="NCBI Taxonomy" id="87958"/>
    <lineage>
        <taxon>Eukaryota</taxon>
        <taxon>Metazoa</taxon>
        <taxon>Spiralia</taxon>
        <taxon>Lophotrochozoa</taxon>
        <taxon>Mollusca</taxon>
        <taxon>Gastropoda</taxon>
        <taxon>Patellogastropoda</taxon>
        <taxon>Patelloidea</taxon>
        <taxon>Patellidae</taxon>
        <taxon>Patella</taxon>
    </lineage>
</organism>
<dbReference type="PANTHER" id="PTHR18849">
    <property type="entry name" value="LEUCINE RICH REPEAT PROTEIN"/>
    <property type="match status" value="1"/>
</dbReference>
<protein>
    <submittedName>
        <fullName evidence="3">Uncharacterized protein</fullName>
    </submittedName>
</protein>
<reference evidence="3 4" key="1">
    <citation type="submission" date="2024-01" db="EMBL/GenBank/DDBJ databases">
        <title>The genome of the rayed Mediterranean limpet Patella caerulea (Linnaeus, 1758).</title>
        <authorList>
            <person name="Anh-Thu Weber A."/>
            <person name="Halstead-Nussloch G."/>
        </authorList>
    </citation>
    <scope>NUCLEOTIDE SEQUENCE [LARGE SCALE GENOMIC DNA]</scope>
    <source>
        <strain evidence="3">AATW-2023a</strain>
        <tissue evidence="3">Whole specimen</tissue>
    </source>
</reference>
<dbReference type="GO" id="GO:0036064">
    <property type="term" value="C:ciliary basal body"/>
    <property type="evidence" value="ECO:0007669"/>
    <property type="project" value="UniProtKB-ARBA"/>
</dbReference>
<dbReference type="InterPro" id="IPR045347">
    <property type="entry name" value="HIND"/>
</dbReference>
<keyword evidence="4" id="KW-1185">Reference proteome</keyword>
<dbReference type="PROSITE" id="PS51450">
    <property type="entry name" value="LRR"/>
    <property type="match status" value="2"/>
</dbReference>
<sequence>MAVVEKIQGKLTEGLVLARTRAQDLESVRKLNCWASDITDISIIRKMPDLEVCSLSGNKISTLEDFSHCPNLQELYIRKNNLTELTDIHWLKKLTKLRVLWLSDNPCSTGDNYRLSVLKTLPNIQKLDNIVVTEDEINRALEEGNDVPLPAKYPTDSPVIEPESEQIQEPPVITENLQNHKISDPVALSWDETNKIRQELGLKPLPYEKVSTTKSVTTGITKARHANILQATLHLIKELDKDSLEIVENAVKTRLESL</sequence>